<feature type="domain" description="VOC" evidence="2">
    <location>
        <begin position="4"/>
        <end position="119"/>
    </location>
</feature>
<dbReference type="EMBL" id="QSWH01000001">
    <property type="protein sequence ID" value="RRR24757.1"/>
    <property type="molecule type" value="Genomic_DNA"/>
</dbReference>
<dbReference type="InterPro" id="IPR029068">
    <property type="entry name" value="Glyas_Bleomycin-R_OHBP_Dase"/>
</dbReference>
<protein>
    <submittedName>
        <fullName evidence="4">VOC family protein</fullName>
    </submittedName>
</protein>
<keyword evidence="1" id="KW-0479">Metal-binding</keyword>
<dbReference type="GO" id="GO:0004493">
    <property type="term" value="F:methylmalonyl-CoA epimerase activity"/>
    <property type="evidence" value="ECO:0007669"/>
    <property type="project" value="TreeGrafter"/>
</dbReference>
<name>A0A345YP87_9MICO</name>
<dbReference type="AlphaFoldDB" id="A0A345YP87"/>
<organism evidence="4 6">
    <name type="scientific">Brachybacterium saurashtrense</name>
    <dbReference type="NCBI Taxonomy" id="556288"/>
    <lineage>
        <taxon>Bacteria</taxon>
        <taxon>Bacillati</taxon>
        <taxon>Actinomycetota</taxon>
        <taxon>Actinomycetes</taxon>
        <taxon>Micrococcales</taxon>
        <taxon>Dermabacteraceae</taxon>
        <taxon>Brachybacterium</taxon>
    </lineage>
</organism>
<dbReference type="Gene3D" id="3.10.180.10">
    <property type="entry name" value="2,3-Dihydroxybiphenyl 1,2-Dioxygenase, domain 1"/>
    <property type="match status" value="2"/>
</dbReference>
<keyword evidence="5" id="KW-1185">Reference proteome</keyword>
<sequence length="262" mass="27935">MIYELNHVGILTDDLEATLRFYRACGAQVVFDRMIRDSPVRIVYVQLGGGLLEFIGVPPGQAAPGIDHLAVLTDSLEADHTRLLGAGAVEAVAPKPAGTGEGRQSFVLWGDARLELIQRDVEMRVPHPEDSLVVELDHFALTVPDLPGAAAFFTEAVGLAPLTGIDLDGRPVRRFLHLGEDALGLGAEGTARAPGVFPYVSLRVEDVDAVLAELARRGFDGLGTAEDSFTGDSRCAVITAPDGVRLELLDRPALSAASYRTD</sequence>
<evidence type="ECO:0000259" key="2">
    <source>
        <dbReference type="PROSITE" id="PS51819"/>
    </source>
</evidence>
<dbReference type="EMBL" id="CP031356">
    <property type="protein sequence ID" value="AXK45739.1"/>
    <property type="molecule type" value="Genomic_DNA"/>
</dbReference>
<dbReference type="InterPro" id="IPR051785">
    <property type="entry name" value="MMCE/EMCE_epimerase"/>
</dbReference>
<dbReference type="RefSeq" id="WP_115413487.1">
    <property type="nucleotide sequence ID" value="NZ_CP031356.1"/>
</dbReference>
<accession>A0A345YP87</accession>
<evidence type="ECO:0000313" key="5">
    <source>
        <dbReference type="Proteomes" id="UP000254236"/>
    </source>
</evidence>
<dbReference type="GO" id="GO:0046872">
    <property type="term" value="F:metal ion binding"/>
    <property type="evidence" value="ECO:0007669"/>
    <property type="project" value="UniProtKB-KW"/>
</dbReference>
<dbReference type="Proteomes" id="UP000282185">
    <property type="component" value="Unassembled WGS sequence"/>
</dbReference>
<evidence type="ECO:0000313" key="6">
    <source>
        <dbReference type="Proteomes" id="UP000282185"/>
    </source>
</evidence>
<evidence type="ECO:0000313" key="3">
    <source>
        <dbReference type="EMBL" id="AXK45739.1"/>
    </source>
</evidence>
<evidence type="ECO:0000256" key="1">
    <source>
        <dbReference type="ARBA" id="ARBA00022723"/>
    </source>
</evidence>
<dbReference type="Pfam" id="PF00903">
    <property type="entry name" value="Glyoxalase"/>
    <property type="match status" value="2"/>
</dbReference>
<dbReference type="SUPFAM" id="SSF54593">
    <property type="entry name" value="Glyoxalase/Bleomycin resistance protein/Dihydroxybiphenyl dioxygenase"/>
    <property type="match status" value="1"/>
</dbReference>
<feature type="domain" description="VOC" evidence="2">
    <location>
        <begin position="135"/>
        <end position="251"/>
    </location>
</feature>
<evidence type="ECO:0000313" key="4">
    <source>
        <dbReference type="EMBL" id="RRR24757.1"/>
    </source>
</evidence>
<dbReference type="PROSITE" id="PS51819">
    <property type="entry name" value="VOC"/>
    <property type="match status" value="2"/>
</dbReference>
<dbReference type="KEGG" id="bsau:DWV08_09060"/>
<dbReference type="PANTHER" id="PTHR43048:SF5">
    <property type="entry name" value="BLR5325 PROTEIN"/>
    <property type="match status" value="1"/>
</dbReference>
<dbReference type="OrthoDB" id="9798430at2"/>
<dbReference type="InterPro" id="IPR037523">
    <property type="entry name" value="VOC_core"/>
</dbReference>
<dbReference type="GO" id="GO:0046491">
    <property type="term" value="P:L-methylmalonyl-CoA metabolic process"/>
    <property type="evidence" value="ECO:0007669"/>
    <property type="project" value="TreeGrafter"/>
</dbReference>
<dbReference type="Proteomes" id="UP000254236">
    <property type="component" value="Chromosome"/>
</dbReference>
<dbReference type="CDD" id="cd06587">
    <property type="entry name" value="VOC"/>
    <property type="match status" value="2"/>
</dbReference>
<dbReference type="InterPro" id="IPR004360">
    <property type="entry name" value="Glyas_Fos-R_dOase_dom"/>
</dbReference>
<gene>
    <name evidence="3" type="ORF">DWV08_09060</name>
    <name evidence="4" type="ORF">DXU92_00805</name>
</gene>
<reference evidence="4 6" key="2">
    <citation type="submission" date="2018-08" db="EMBL/GenBank/DDBJ databases">
        <title>Brachybacterium saurashtrense DSM 23186.</title>
        <authorList>
            <person name="Li Y."/>
        </authorList>
    </citation>
    <scope>NUCLEOTIDE SEQUENCE [LARGE SCALE GENOMIC DNA]</scope>
    <source>
        <strain evidence="4 6">DSM 23186</strain>
    </source>
</reference>
<dbReference type="PANTHER" id="PTHR43048">
    <property type="entry name" value="METHYLMALONYL-COA EPIMERASE"/>
    <property type="match status" value="1"/>
</dbReference>
<reference evidence="3 5" key="1">
    <citation type="submission" date="2018-07" db="EMBL/GenBank/DDBJ databases">
        <title>Brachybacterium saurashtrense DSM 23186 genome sequence.</title>
        <authorList>
            <person name="Guo L."/>
        </authorList>
    </citation>
    <scope>NUCLEOTIDE SEQUENCE [LARGE SCALE GENOMIC DNA]</scope>
    <source>
        <strain evidence="3 5">DSM 23186</strain>
    </source>
</reference>
<proteinExistence type="predicted"/>